<sequence length="326" mass="35503">MSRAETVHFFKSGAIASLHYDALSPHIHDRFASICLFFQSIQLLYSRRRPNFKFHLGCMILLYFLSTIHIVLAYTWAFITDTADAAIYELFTMKDPPPVLFAPGDPSGVQALATLLKFRWVLANTIADGILIYRCYVIWGFDWRPILFPVLSYTSTVAGGVIELLPLSGSSKRAALIVGYGGVFFTNVLASSLAVFATAGRIWWISRRIAALLDRSPRQSYHNLTAIILESGMVYPALLIITILMFLIPSTPTTAVLGIAPTLIIVRVGLGVSTDNVQTSVTLGSGGGSGSGSDTLKFGGSKLEPIRFQQGTGMVSTRAGEEPFTP</sequence>
<dbReference type="Proteomes" id="UP001219525">
    <property type="component" value="Unassembled WGS sequence"/>
</dbReference>
<feature type="transmembrane region" description="Helical" evidence="1">
    <location>
        <begin position="254"/>
        <end position="272"/>
    </location>
</feature>
<keyword evidence="1" id="KW-0812">Transmembrane</keyword>
<protein>
    <submittedName>
        <fullName evidence="2">Uncharacterized protein</fullName>
    </submittedName>
</protein>
<feature type="transmembrane region" description="Helical" evidence="1">
    <location>
        <begin position="177"/>
        <end position="204"/>
    </location>
</feature>
<keyword evidence="1" id="KW-0472">Membrane</keyword>
<keyword evidence="3" id="KW-1185">Reference proteome</keyword>
<dbReference type="AlphaFoldDB" id="A0AAD6V8S9"/>
<accession>A0AAD6V8S9</accession>
<feature type="transmembrane region" description="Helical" evidence="1">
    <location>
        <begin position="120"/>
        <end position="139"/>
    </location>
</feature>
<keyword evidence="1" id="KW-1133">Transmembrane helix</keyword>
<name>A0AAD6V8S9_9AGAR</name>
<feature type="transmembrane region" description="Helical" evidence="1">
    <location>
        <begin position="224"/>
        <end position="248"/>
    </location>
</feature>
<comment type="caution">
    <text evidence="2">The sequence shown here is derived from an EMBL/GenBank/DDBJ whole genome shotgun (WGS) entry which is preliminary data.</text>
</comment>
<feature type="transmembrane region" description="Helical" evidence="1">
    <location>
        <begin position="57"/>
        <end position="79"/>
    </location>
</feature>
<evidence type="ECO:0000313" key="2">
    <source>
        <dbReference type="EMBL" id="KAJ7202859.1"/>
    </source>
</evidence>
<gene>
    <name evidence="2" type="ORF">GGX14DRAFT_399228</name>
</gene>
<dbReference type="EMBL" id="JARJCW010000053">
    <property type="protein sequence ID" value="KAJ7202859.1"/>
    <property type="molecule type" value="Genomic_DNA"/>
</dbReference>
<evidence type="ECO:0000313" key="3">
    <source>
        <dbReference type="Proteomes" id="UP001219525"/>
    </source>
</evidence>
<feature type="transmembrane region" description="Helical" evidence="1">
    <location>
        <begin position="146"/>
        <end position="165"/>
    </location>
</feature>
<organism evidence="2 3">
    <name type="scientific">Mycena pura</name>
    <dbReference type="NCBI Taxonomy" id="153505"/>
    <lineage>
        <taxon>Eukaryota</taxon>
        <taxon>Fungi</taxon>
        <taxon>Dikarya</taxon>
        <taxon>Basidiomycota</taxon>
        <taxon>Agaricomycotina</taxon>
        <taxon>Agaricomycetes</taxon>
        <taxon>Agaricomycetidae</taxon>
        <taxon>Agaricales</taxon>
        <taxon>Marasmiineae</taxon>
        <taxon>Mycenaceae</taxon>
        <taxon>Mycena</taxon>
    </lineage>
</organism>
<reference evidence="2" key="1">
    <citation type="submission" date="2023-03" db="EMBL/GenBank/DDBJ databases">
        <title>Massive genome expansion in bonnet fungi (Mycena s.s.) driven by repeated elements and novel gene families across ecological guilds.</title>
        <authorList>
            <consortium name="Lawrence Berkeley National Laboratory"/>
            <person name="Harder C.B."/>
            <person name="Miyauchi S."/>
            <person name="Viragh M."/>
            <person name="Kuo A."/>
            <person name="Thoen E."/>
            <person name="Andreopoulos B."/>
            <person name="Lu D."/>
            <person name="Skrede I."/>
            <person name="Drula E."/>
            <person name="Henrissat B."/>
            <person name="Morin E."/>
            <person name="Kohler A."/>
            <person name="Barry K."/>
            <person name="LaButti K."/>
            <person name="Morin E."/>
            <person name="Salamov A."/>
            <person name="Lipzen A."/>
            <person name="Mereny Z."/>
            <person name="Hegedus B."/>
            <person name="Baldrian P."/>
            <person name="Stursova M."/>
            <person name="Weitz H."/>
            <person name="Taylor A."/>
            <person name="Grigoriev I.V."/>
            <person name="Nagy L.G."/>
            <person name="Martin F."/>
            <person name="Kauserud H."/>
        </authorList>
    </citation>
    <scope>NUCLEOTIDE SEQUENCE</scope>
    <source>
        <strain evidence="2">9144</strain>
    </source>
</reference>
<evidence type="ECO:0000256" key="1">
    <source>
        <dbReference type="SAM" id="Phobius"/>
    </source>
</evidence>
<proteinExistence type="predicted"/>